<name>A0ABQ4ZIM9_9ASTR</name>
<proteinExistence type="predicted"/>
<reference evidence="1" key="2">
    <citation type="submission" date="2022-01" db="EMBL/GenBank/DDBJ databases">
        <authorList>
            <person name="Yamashiro T."/>
            <person name="Shiraishi A."/>
            <person name="Satake H."/>
            <person name="Nakayama K."/>
        </authorList>
    </citation>
    <scope>NUCLEOTIDE SEQUENCE</scope>
</reference>
<gene>
    <name evidence="1" type="ORF">Tco_0771521</name>
</gene>
<keyword evidence="2" id="KW-1185">Reference proteome</keyword>
<evidence type="ECO:0008006" key="3">
    <source>
        <dbReference type="Google" id="ProtNLM"/>
    </source>
</evidence>
<protein>
    <recommendedName>
        <fullName evidence="3">Zinc finger, CCHC-type</fullName>
    </recommendedName>
</protein>
<evidence type="ECO:0000313" key="1">
    <source>
        <dbReference type="EMBL" id="GJS88885.1"/>
    </source>
</evidence>
<comment type="caution">
    <text evidence="1">The sequence shown here is derived from an EMBL/GenBank/DDBJ whole genome shotgun (WGS) entry which is preliminary data.</text>
</comment>
<reference evidence="1" key="1">
    <citation type="journal article" date="2022" name="Int. J. Mol. Sci.">
        <title>Draft Genome of Tanacetum Coccineum: Genomic Comparison of Closely Related Tanacetum-Family Plants.</title>
        <authorList>
            <person name="Yamashiro T."/>
            <person name="Shiraishi A."/>
            <person name="Nakayama K."/>
            <person name="Satake H."/>
        </authorList>
    </citation>
    <scope>NUCLEOTIDE SEQUENCE</scope>
</reference>
<sequence>MEVPDDQKASRVHSAFSNNTSFASKMNHIQLQTSTHSSYGTNKITNVTRGRIYCHGCEKMDLLLDYVSWTGRVQLEMCEPIGGTHVEHLECVNASRKFLRIVLSIEDKLNYLEQPILSAPVAPKGQLVAPEITATHTAWIKGSKGIARLMLMTMEPDIQRNMENLHAHEMLEELKTLFAQRAEQELL</sequence>
<accession>A0ABQ4ZIM9</accession>
<evidence type="ECO:0000313" key="2">
    <source>
        <dbReference type="Proteomes" id="UP001151760"/>
    </source>
</evidence>
<organism evidence="1 2">
    <name type="scientific">Tanacetum coccineum</name>
    <dbReference type="NCBI Taxonomy" id="301880"/>
    <lineage>
        <taxon>Eukaryota</taxon>
        <taxon>Viridiplantae</taxon>
        <taxon>Streptophyta</taxon>
        <taxon>Embryophyta</taxon>
        <taxon>Tracheophyta</taxon>
        <taxon>Spermatophyta</taxon>
        <taxon>Magnoliopsida</taxon>
        <taxon>eudicotyledons</taxon>
        <taxon>Gunneridae</taxon>
        <taxon>Pentapetalae</taxon>
        <taxon>asterids</taxon>
        <taxon>campanulids</taxon>
        <taxon>Asterales</taxon>
        <taxon>Asteraceae</taxon>
        <taxon>Asteroideae</taxon>
        <taxon>Anthemideae</taxon>
        <taxon>Anthemidinae</taxon>
        <taxon>Tanacetum</taxon>
    </lineage>
</organism>
<dbReference type="Proteomes" id="UP001151760">
    <property type="component" value="Unassembled WGS sequence"/>
</dbReference>
<dbReference type="EMBL" id="BQNB010011308">
    <property type="protein sequence ID" value="GJS88885.1"/>
    <property type="molecule type" value="Genomic_DNA"/>
</dbReference>